<keyword evidence="2" id="KW-1185">Reference proteome</keyword>
<dbReference type="Proteomes" id="UP000286246">
    <property type="component" value="Unassembled WGS sequence"/>
</dbReference>
<evidence type="ECO:0000313" key="1">
    <source>
        <dbReference type="EMBL" id="RKE46901.1"/>
    </source>
</evidence>
<protein>
    <submittedName>
        <fullName evidence="1">Uncharacterized protein</fullName>
    </submittedName>
</protein>
<comment type="caution">
    <text evidence="1">The sequence shown here is derived from an EMBL/GenBank/DDBJ whole genome shotgun (WGS) entry which is preliminary data.</text>
</comment>
<evidence type="ECO:0000313" key="2">
    <source>
        <dbReference type="Proteomes" id="UP000286246"/>
    </source>
</evidence>
<dbReference type="EMBL" id="RAPY01000004">
    <property type="protein sequence ID" value="RKE46901.1"/>
    <property type="molecule type" value="Genomic_DNA"/>
</dbReference>
<proteinExistence type="predicted"/>
<accession>A0A420AQY9</accession>
<reference evidence="1 2" key="1">
    <citation type="submission" date="2018-09" db="EMBL/GenBank/DDBJ databases">
        <title>Genomic Encyclopedia of Type Strains, Phase III (KMG-III): the genomes of soil and plant-associated and newly described type strains.</title>
        <authorList>
            <person name="Whitman W."/>
        </authorList>
    </citation>
    <scope>NUCLEOTIDE SEQUENCE [LARGE SCALE GENOMIC DNA]</scope>
    <source>
        <strain evidence="1 2">CECT 7938</strain>
    </source>
</reference>
<dbReference type="RefSeq" id="WP_120260748.1">
    <property type="nucleotide sequence ID" value="NZ_RAPY01000004.1"/>
</dbReference>
<organism evidence="1 2">
    <name type="scientific">Sphingobacterium detergens</name>
    <dbReference type="NCBI Taxonomy" id="1145106"/>
    <lineage>
        <taxon>Bacteria</taxon>
        <taxon>Pseudomonadati</taxon>
        <taxon>Bacteroidota</taxon>
        <taxon>Sphingobacteriia</taxon>
        <taxon>Sphingobacteriales</taxon>
        <taxon>Sphingobacteriaceae</taxon>
        <taxon>Sphingobacterium</taxon>
    </lineage>
</organism>
<sequence>MKQQFNNHGVAKVQFRILALPESLLEVEVNAIRQNFLSWMAANFALTTSQKFQLMTMPDDLQETLSQAIANSYELGQAVQFFKETASKDDQPDLKDIVINGAETMAEVNSQGLRKADFTGQLAINIRYKVSM</sequence>
<dbReference type="AlphaFoldDB" id="A0A420AQY9"/>
<name>A0A420AQY9_SPHD1</name>
<gene>
    <name evidence="1" type="ORF">DFQ12_4059</name>
</gene>
<dbReference type="OrthoDB" id="708388at2"/>